<dbReference type="Proteomes" id="UP000269721">
    <property type="component" value="Unassembled WGS sequence"/>
</dbReference>
<evidence type="ECO:0000313" key="3">
    <source>
        <dbReference type="Proteomes" id="UP000269721"/>
    </source>
</evidence>
<sequence length="385" mass="44170">MRTTSYLCLHLHTSWSRLPIWILNFKWLQLNDDNGPIRYCLKSSPYLKRNIQRLDDFIFATSEDRIQHQKIPKWQVTGSRQSFCYDLLEFKKDHVGGWENIEIIRTTDVKSTQAHIPIGYAANIAAPPDNNTSTSESTGPHHLQIATISLTVETSLSFSGFFAQDFNEVNKEWHRKNVSKLIDKTSPELHVIKYAKFQSTFHNGLLTTTQAFPALFLWGMTYIKDKENVIPQWAAALMNWHDTRLRKHPILSFFLERILSQNRAIHTSYWNHNTNTFQQKAEIINSIKLENITTAHEVYSKTGDINNPAFPANVQILLLESKAFGLSIILSKEWSNMHRNYAHALLGSFASRSTPPAANGSRKHQSRLFLPPDKLPDLQENSTGA</sequence>
<accession>A0A4P9WFZ5</accession>
<dbReference type="EMBL" id="KZ994941">
    <property type="protein sequence ID" value="RKO91709.1"/>
    <property type="molecule type" value="Genomic_DNA"/>
</dbReference>
<proteinExistence type="predicted"/>
<name>A0A4P9WFZ5_9FUNG</name>
<protein>
    <submittedName>
        <fullName evidence="2">Uncharacterized protein</fullName>
    </submittedName>
</protein>
<feature type="region of interest" description="Disordered" evidence="1">
    <location>
        <begin position="353"/>
        <end position="385"/>
    </location>
</feature>
<evidence type="ECO:0000313" key="2">
    <source>
        <dbReference type="EMBL" id="RKO91709.1"/>
    </source>
</evidence>
<organism evidence="2 3">
    <name type="scientific">Blyttiomyces helicus</name>
    <dbReference type="NCBI Taxonomy" id="388810"/>
    <lineage>
        <taxon>Eukaryota</taxon>
        <taxon>Fungi</taxon>
        <taxon>Fungi incertae sedis</taxon>
        <taxon>Chytridiomycota</taxon>
        <taxon>Chytridiomycota incertae sedis</taxon>
        <taxon>Chytridiomycetes</taxon>
        <taxon>Chytridiomycetes incertae sedis</taxon>
        <taxon>Blyttiomyces</taxon>
    </lineage>
</organism>
<reference evidence="3" key="1">
    <citation type="journal article" date="2018" name="Nat. Microbiol.">
        <title>Leveraging single-cell genomics to expand the fungal tree of life.</title>
        <authorList>
            <person name="Ahrendt S.R."/>
            <person name="Quandt C.A."/>
            <person name="Ciobanu D."/>
            <person name="Clum A."/>
            <person name="Salamov A."/>
            <person name="Andreopoulos B."/>
            <person name="Cheng J.F."/>
            <person name="Woyke T."/>
            <person name="Pelin A."/>
            <person name="Henrissat B."/>
            <person name="Reynolds N.K."/>
            <person name="Benny G.L."/>
            <person name="Smith M.E."/>
            <person name="James T.Y."/>
            <person name="Grigoriev I.V."/>
        </authorList>
    </citation>
    <scope>NUCLEOTIDE SEQUENCE [LARGE SCALE GENOMIC DNA]</scope>
</reference>
<keyword evidence="3" id="KW-1185">Reference proteome</keyword>
<dbReference type="AlphaFoldDB" id="A0A4P9WFZ5"/>
<gene>
    <name evidence="2" type="ORF">BDK51DRAFT_33252</name>
</gene>
<evidence type="ECO:0000256" key="1">
    <source>
        <dbReference type="SAM" id="MobiDB-lite"/>
    </source>
</evidence>